<gene>
    <name evidence="2" type="ORF">AAHA92_09698</name>
</gene>
<proteinExistence type="predicted"/>
<feature type="compositionally biased region" description="Polar residues" evidence="1">
    <location>
        <begin position="55"/>
        <end position="64"/>
    </location>
</feature>
<protein>
    <submittedName>
        <fullName evidence="2">Uncharacterized protein</fullName>
    </submittedName>
</protein>
<comment type="caution">
    <text evidence="2">The sequence shown here is derived from an EMBL/GenBank/DDBJ whole genome shotgun (WGS) entry which is preliminary data.</text>
</comment>
<evidence type="ECO:0000313" key="2">
    <source>
        <dbReference type="EMBL" id="KAL1559346.1"/>
    </source>
</evidence>
<dbReference type="AlphaFoldDB" id="A0ABD1HWB6"/>
<feature type="compositionally biased region" description="Basic and acidic residues" evidence="1">
    <location>
        <begin position="44"/>
        <end position="54"/>
    </location>
</feature>
<evidence type="ECO:0000256" key="1">
    <source>
        <dbReference type="SAM" id="MobiDB-lite"/>
    </source>
</evidence>
<dbReference type="Proteomes" id="UP001567538">
    <property type="component" value="Unassembled WGS sequence"/>
</dbReference>
<name>A0ABD1HWB6_SALDI</name>
<dbReference type="EMBL" id="JBEAFC010000004">
    <property type="protein sequence ID" value="KAL1559346.1"/>
    <property type="molecule type" value="Genomic_DNA"/>
</dbReference>
<sequence>MGSGGGGRQGSQIYVGSHCNENNYHPSFEDFLGSELPPNISPDVENHNSSEAHSEQQVSTIKSGSSKHKLSPSDDTLMEFLRYLHAQTNSHLDIIFSRIGYEFDLGEARQEVFDKLGTMDGLTLDQRYELCDVLGDKPQRIEVFIGMPANAKLAPATNITGILNHRSLCART</sequence>
<keyword evidence="3" id="KW-1185">Reference proteome</keyword>
<accession>A0ABD1HWB6</accession>
<evidence type="ECO:0000313" key="3">
    <source>
        <dbReference type="Proteomes" id="UP001567538"/>
    </source>
</evidence>
<feature type="region of interest" description="Disordered" evidence="1">
    <location>
        <begin position="26"/>
        <end position="70"/>
    </location>
</feature>
<reference evidence="2 3" key="1">
    <citation type="submission" date="2024-06" db="EMBL/GenBank/DDBJ databases">
        <title>A chromosome level genome sequence of Diviner's sage (Salvia divinorum).</title>
        <authorList>
            <person name="Ford S.A."/>
            <person name="Ro D.-K."/>
            <person name="Ness R.W."/>
            <person name="Phillips M.A."/>
        </authorList>
    </citation>
    <scope>NUCLEOTIDE SEQUENCE [LARGE SCALE GENOMIC DNA]</scope>
    <source>
        <strain evidence="2">SAF-2024a</strain>
        <tissue evidence="2">Leaf</tissue>
    </source>
</reference>
<organism evidence="2 3">
    <name type="scientific">Salvia divinorum</name>
    <name type="common">Maria pastora</name>
    <name type="synonym">Diviner's sage</name>
    <dbReference type="NCBI Taxonomy" id="28513"/>
    <lineage>
        <taxon>Eukaryota</taxon>
        <taxon>Viridiplantae</taxon>
        <taxon>Streptophyta</taxon>
        <taxon>Embryophyta</taxon>
        <taxon>Tracheophyta</taxon>
        <taxon>Spermatophyta</taxon>
        <taxon>Magnoliopsida</taxon>
        <taxon>eudicotyledons</taxon>
        <taxon>Gunneridae</taxon>
        <taxon>Pentapetalae</taxon>
        <taxon>asterids</taxon>
        <taxon>lamiids</taxon>
        <taxon>Lamiales</taxon>
        <taxon>Lamiaceae</taxon>
        <taxon>Nepetoideae</taxon>
        <taxon>Mentheae</taxon>
        <taxon>Salviinae</taxon>
        <taxon>Salvia</taxon>
        <taxon>Salvia subgen. Calosphace</taxon>
    </lineage>
</organism>